<sequence length="103" mass="12022">MPNLLNNDFPLKQETYAIIGAAMEVHKELGCGFLENVYQEAFEHELKIKGITYHREEKLEIQYKDLTHTKHYYADFICFDSVIIELKALSELTGEHESQVYPV</sequence>
<evidence type="ECO:0000313" key="1">
    <source>
        <dbReference type="EMBL" id="MBS2098555.1"/>
    </source>
</evidence>
<dbReference type="RefSeq" id="WP_212215792.1">
    <property type="nucleotide sequence ID" value="NZ_JAGUCO010000005.1"/>
</dbReference>
<keyword evidence="2" id="KW-1185">Reference proteome</keyword>
<accession>A0ABS5JUS9</accession>
<reference evidence="1 2" key="1">
    <citation type="journal article" date="2015" name="Int. J. Syst. Evol. Microbiol.">
        <title>Carboxylicivirga linearis sp. nov., isolated from a sea cucumber culture pond.</title>
        <authorList>
            <person name="Wang F.Q."/>
            <person name="Zhou Y.X."/>
            <person name="Lin X.Z."/>
            <person name="Chen G.J."/>
            <person name="Du Z.J."/>
        </authorList>
    </citation>
    <scope>NUCLEOTIDE SEQUENCE [LARGE SCALE GENOMIC DNA]</scope>
    <source>
        <strain evidence="1 2">FB218</strain>
    </source>
</reference>
<dbReference type="NCBIfam" id="TIGR04256">
    <property type="entry name" value="GxxExxY"/>
    <property type="match status" value="1"/>
</dbReference>
<evidence type="ECO:0000313" key="2">
    <source>
        <dbReference type="Proteomes" id="UP000708576"/>
    </source>
</evidence>
<dbReference type="InterPro" id="IPR026350">
    <property type="entry name" value="GxxExxY"/>
</dbReference>
<protein>
    <submittedName>
        <fullName evidence="1">GxxExxY protein</fullName>
    </submittedName>
</protein>
<gene>
    <name evidence="1" type="ORF">KEM10_09700</name>
</gene>
<dbReference type="Proteomes" id="UP000708576">
    <property type="component" value="Unassembled WGS sequence"/>
</dbReference>
<dbReference type="Pfam" id="PF13366">
    <property type="entry name" value="PDDEXK_3"/>
    <property type="match status" value="1"/>
</dbReference>
<organism evidence="1 2">
    <name type="scientific">Carboxylicivirga linearis</name>
    <dbReference type="NCBI Taxonomy" id="1628157"/>
    <lineage>
        <taxon>Bacteria</taxon>
        <taxon>Pseudomonadati</taxon>
        <taxon>Bacteroidota</taxon>
        <taxon>Bacteroidia</taxon>
        <taxon>Marinilabiliales</taxon>
        <taxon>Marinilabiliaceae</taxon>
        <taxon>Carboxylicivirga</taxon>
    </lineage>
</organism>
<name>A0ABS5JUS9_9BACT</name>
<proteinExistence type="predicted"/>
<dbReference type="EMBL" id="JAGUCO010000005">
    <property type="protein sequence ID" value="MBS2098555.1"/>
    <property type="molecule type" value="Genomic_DNA"/>
</dbReference>
<comment type="caution">
    <text evidence="1">The sequence shown here is derived from an EMBL/GenBank/DDBJ whole genome shotgun (WGS) entry which is preliminary data.</text>
</comment>